<feature type="transmembrane region" description="Helical" evidence="6">
    <location>
        <begin position="364"/>
        <end position="382"/>
    </location>
</feature>
<keyword evidence="2 6" id="KW-0812">Transmembrane</keyword>
<dbReference type="InterPro" id="IPR000620">
    <property type="entry name" value="EamA_dom"/>
</dbReference>
<evidence type="ECO:0000256" key="6">
    <source>
        <dbReference type="SAM" id="Phobius"/>
    </source>
</evidence>
<sequence length="474" mass="53118">MASTPSSEHGLVNLKQGQHVSSSTTTEIMEEHHHPQIIGVKDDEALKVHHLDDETAFIKNHNDDYDEQHNFKTIMDEHSIQAHDESPITSNSNEKGMLEKLKKGATWFFSSQLYANLLMVGTLFTFGGFCVLAPNPISRFQPPIFAFVRTSLITVVLFFLSIFIDRNYSFRSERALARYKNPILRYIKMKTPTFKMFKKLCICGSMNTINMVFFVIGLNMTSATIAGLLQPLIAEVCIFSILLKREAKGIIKILGVLISCFGAISMLGISALLDGEEIAEATDPEETPQKSILQTFSLTIGMILIVLNTLAYSVYLILLKNLTKKVPPVTLSMWTFLGGLLIPFIVACYYYPSFQFRKLDANSFIGLAYAVFIHGTLSFVMNSKASSLTSPTVIGIYNTVSPIVTTFMTVTISGETVSPWIIPGAIGILVGLAFVIFSKWREERQRQKDEQDLKAREKQQVEDSQELQEFDEQA</sequence>
<dbReference type="PANTHER" id="PTHR31218">
    <property type="entry name" value="WAT1-RELATED PROTEIN"/>
    <property type="match status" value="1"/>
</dbReference>
<feature type="transmembrane region" description="Helical" evidence="6">
    <location>
        <begin position="146"/>
        <end position="164"/>
    </location>
</feature>
<feature type="transmembrane region" description="Helical" evidence="6">
    <location>
        <begin position="293"/>
        <end position="319"/>
    </location>
</feature>
<dbReference type="GeneID" id="68105103"/>
<evidence type="ECO:0000256" key="5">
    <source>
        <dbReference type="SAM" id="MobiDB-lite"/>
    </source>
</evidence>
<comment type="caution">
    <text evidence="8">The sequence shown here is derived from an EMBL/GenBank/DDBJ whole genome shotgun (WGS) entry which is preliminary data.</text>
</comment>
<dbReference type="GO" id="GO:0016020">
    <property type="term" value="C:membrane"/>
    <property type="evidence" value="ECO:0007669"/>
    <property type="project" value="UniProtKB-SubCell"/>
</dbReference>
<feature type="compositionally biased region" description="Acidic residues" evidence="5">
    <location>
        <begin position="463"/>
        <end position="474"/>
    </location>
</feature>
<evidence type="ECO:0000313" key="9">
    <source>
        <dbReference type="Proteomes" id="UP000816034"/>
    </source>
</evidence>
<dbReference type="Proteomes" id="UP000816034">
    <property type="component" value="Unassembled WGS sequence"/>
</dbReference>
<reference evidence="8 9" key="1">
    <citation type="journal article" date="2018" name="BMC Genomics">
        <title>The genome of Naegleria lovaniensis, the basis for a comparative approach to unravel pathogenicity factors of the human pathogenic amoeba N. fowleri.</title>
        <authorList>
            <person name="Liechti N."/>
            <person name="Schurch N."/>
            <person name="Bruggmann R."/>
            <person name="Wittwer M."/>
        </authorList>
    </citation>
    <scope>NUCLEOTIDE SEQUENCE [LARGE SCALE GENOMIC DNA]</scope>
    <source>
        <strain evidence="8 9">ATCC 30569</strain>
    </source>
</reference>
<dbReference type="SUPFAM" id="SSF103481">
    <property type="entry name" value="Multidrug resistance efflux transporter EmrE"/>
    <property type="match status" value="2"/>
</dbReference>
<feature type="domain" description="EamA" evidence="7">
    <location>
        <begin position="300"/>
        <end position="436"/>
    </location>
</feature>
<feature type="region of interest" description="Disordered" evidence="5">
    <location>
        <begin position="447"/>
        <end position="474"/>
    </location>
</feature>
<dbReference type="InterPro" id="IPR030184">
    <property type="entry name" value="WAT1-related"/>
</dbReference>
<proteinExistence type="predicted"/>
<feature type="compositionally biased region" description="Basic and acidic residues" evidence="5">
    <location>
        <begin position="447"/>
        <end position="461"/>
    </location>
</feature>
<feature type="region of interest" description="Disordered" evidence="5">
    <location>
        <begin position="1"/>
        <end position="29"/>
    </location>
</feature>
<dbReference type="InterPro" id="IPR037185">
    <property type="entry name" value="EmrE-like"/>
</dbReference>
<feature type="transmembrane region" description="Helical" evidence="6">
    <location>
        <begin position="331"/>
        <end position="352"/>
    </location>
</feature>
<evidence type="ECO:0000313" key="8">
    <source>
        <dbReference type="EMBL" id="KAG2392397.1"/>
    </source>
</evidence>
<accession>A0AA88H3G0</accession>
<evidence type="ECO:0000256" key="1">
    <source>
        <dbReference type="ARBA" id="ARBA00004141"/>
    </source>
</evidence>
<feature type="transmembrane region" description="Helical" evidence="6">
    <location>
        <begin position="197"/>
        <end position="218"/>
    </location>
</feature>
<evidence type="ECO:0000256" key="3">
    <source>
        <dbReference type="ARBA" id="ARBA00022989"/>
    </source>
</evidence>
<feature type="compositionally biased region" description="Polar residues" evidence="5">
    <location>
        <begin position="15"/>
        <end position="27"/>
    </location>
</feature>
<feature type="transmembrane region" description="Helical" evidence="6">
    <location>
        <begin position="224"/>
        <end position="243"/>
    </location>
</feature>
<name>A0AA88H3G0_NAELO</name>
<protein>
    <recommendedName>
        <fullName evidence="7">EamA domain-containing protein</fullName>
    </recommendedName>
</protein>
<organism evidence="8 9">
    <name type="scientific">Naegleria lovaniensis</name>
    <name type="common">Amoeba</name>
    <dbReference type="NCBI Taxonomy" id="51637"/>
    <lineage>
        <taxon>Eukaryota</taxon>
        <taxon>Discoba</taxon>
        <taxon>Heterolobosea</taxon>
        <taxon>Tetramitia</taxon>
        <taxon>Eutetramitia</taxon>
        <taxon>Vahlkampfiidae</taxon>
        <taxon>Naegleria</taxon>
    </lineage>
</organism>
<feature type="transmembrane region" description="Helical" evidence="6">
    <location>
        <begin position="420"/>
        <end position="438"/>
    </location>
</feature>
<dbReference type="RefSeq" id="XP_044554291.1">
    <property type="nucleotide sequence ID" value="XM_044688439.1"/>
</dbReference>
<dbReference type="AlphaFoldDB" id="A0AA88H3G0"/>
<feature type="transmembrane region" description="Helical" evidence="6">
    <location>
        <begin position="113"/>
        <end position="134"/>
    </location>
</feature>
<comment type="subcellular location">
    <subcellularLocation>
        <location evidence="1">Membrane</location>
        <topology evidence="1">Multi-pass membrane protein</topology>
    </subcellularLocation>
</comment>
<gene>
    <name evidence="8" type="ORF">C9374_012649</name>
</gene>
<keyword evidence="3 6" id="KW-1133">Transmembrane helix</keyword>
<dbReference type="GO" id="GO:0022857">
    <property type="term" value="F:transmembrane transporter activity"/>
    <property type="evidence" value="ECO:0007669"/>
    <property type="project" value="InterPro"/>
</dbReference>
<dbReference type="Pfam" id="PF00892">
    <property type="entry name" value="EamA"/>
    <property type="match status" value="1"/>
</dbReference>
<feature type="transmembrane region" description="Helical" evidence="6">
    <location>
        <begin position="394"/>
        <end position="414"/>
    </location>
</feature>
<feature type="transmembrane region" description="Helical" evidence="6">
    <location>
        <begin position="250"/>
        <end position="273"/>
    </location>
</feature>
<evidence type="ECO:0000259" key="7">
    <source>
        <dbReference type="Pfam" id="PF00892"/>
    </source>
</evidence>
<keyword evidence="4 6" id="KW-0472">Membrane</keyword>
<dbReference type="EMBL" id="PYSW02000005">
    <property type="protein sequence ID" value="KAG2392397.1"/>
    <property type="molecule type" value="Genomic_DNA"/>
</dbReference>
<evidence type="ECO:0000256" key="2">
    <source>
        <dbReference type="ARBA" id="ARBA00022692"/>
    </source>
</evidence>
<evidence type="ECO:0000256" key="4">
    <source>
        <dbReference type="ARBA" id="ARBA00023136"/>
    </source>
</evidence>
<keyword evidence="9" id="KW-1185">Reference proteome</keyword>